<dbReference type="Pfam" id="PF05618">
    <property type="entry name" value="Zn_protease"/>
    <property type="match status" value="1"/>
</dbReference>
<organism evidence="4 5">
    <name type="scientific">Vibrio ezurae NBRC 102218</name>
    <dbReference type="NCBI Taxonomy" id="1219080"/>
    <lineage>
        <taxon>Bacteria</taxon>
        <taxon>Pseudomonadati</taxon>
        <taxon>Pseudomonadota</taxon>
        <taxon>Gammaproteobacteria</taxon>
        <taxon>Vibrionales</taxon>
        <taxon>Vibrionaceae</taxon>
        <taxon>Vibrio</taxon>
    </lineage>
</organism>
<dbReference type="STRING" id="1219080.VEZ01S_20_01370"/>
<feature type="domain" description="Retropepsin-like aspartic endopeptidase" evidence="3">
    <location>
        <begin position="81"/>
        <end position="214"/>
    </location>
</feature>
<feature type="compositionally biased region" description="Basic and acidic residues" evidence="1">
    <location>
        <begin position="51"/>
        <end position="67"/>
    </location>
</feature>
<dbReference type="OrthoDB" id="8546610at2"/>
<feature type="chain" id="PRO_5004639430" description="Retropepsin-like aspartic endopeptidase domain-containing protein" evidence="2">
    <location>
        <begin position="24"/>
        <end position="217"/>
    </location>
</feature>
<comment type="caution">
    <text evidence="4">The sequence shown here is derived from an EMBL/GenBank/DDBJ whole genome shotgun (WGS) entry which is preliminary data.</text>
</comment>
<dbReference type="eggNOG" id="COG4067">
    <property type="taxonomic scope" value="Bacteria"/>
</dbReference>
<dbReference type="AlphaFoldDB" id="U3CF51"/>
<dbReference type="PROSITE" id="PS51257">
    <property type="entry name" value="PROKAR_LIPOPROTEIN"/>
    <property type="match status" value="1"/>
</dbReference>
<dbReference type="SUPFAM" id="SSF50630">
    <property type="entry name" value="Acid proteases"/>
    <property type="match status" value="1"/>
</dbReference>
<evidence type="ECO:0000313" key="5">
    <source>
        <dbReference type="Proteomes" id="UP000016562"/>
    </source>
</evidence>
<dbReference type="Gene3D" id="2.40.70.10">
    <property type="entry name" value="Acid Proteases"/>
    <property type="match status" value="1"/>
</dbReference>
<protein>
    <recommendedName>
        <fullName evidence="3">Retropepsin-like aspartic endopeptidase domain-containing protein</fullName>
    </recommendedName>
</protein>
<dbReference type="InterPro" id="IPR021109">
    <property type="entry name" value="Peptidase_aspartic_dom_sf"/>
</dbReference>
<gene>
    <name evidence="4" type="ORF">VEZ01S_20_01370</name>
</gene>
<name>U3CF51_9VIBR</name>
<sequence>MKHWKILSIVLATSAMTACSTTAPPKQDQEQEVKFEQPVMEQEPEEAIEEVVEKQEPKTEPEEKEVKPAPAPTKTADGKLILGEREWIYFPEFKSTVKARIDSGATTSSLSAVEIKQFERDGAQWVKFKPSHNGKVGKEISLPVVRFAKIKQSSTEDTDKRPVVSIWIQLSDLKEKTEFTLVDRSHLDFPVLLGRSFVRDVAIVDVSRHYVQPKVSK</sequence>
<reference evidence="4 5" key="1">
    <citation type="submission" date="2013-09" db="EMBL/GenBank/DDBJ databases">
        <title>Whole genome shotgun sequence of Vibrio ezurae NBRC 102218.</title>
        <authorList>
            <person name="Yoshida I."/>
            <person name="Hosoyama A."/>
            <person name="Numata M."/>
            <person name="Hashimoto M."/>
            <person name="Hosoyama Y."/>
            <person name="Tsuchikane K."/>
            <person name="Noguchi M."/>
            <person name="Hirakata S."/>
            <person name="Ichikawa N."/>
            <person name="Ohji S."/>
            <person name="Yamazoe A."/>
            <person name="Fujita N."/>
        </authorList>
    </citation>
    <scope>NUCLEOTIDE SEQUENCE [LARGE SCALE GENOMIC DNA]</scope>
    <source>
        <strain evidence="4 5">NBRC 102218</strain>
    </source>
</reference>
<dbReference type="EMBL" id="BATM01000020">
    <property type="protein sequence ID" value="GAD79864.1"/>
    <property type="molecule type" value="Genomic_DNA"/>
</dbReference>
<keyword evidence="2" id="KW-0732">Signal</keyword>
<evidence type="ECO:0000313" key="4">
    <source>
        <dbReference type="EMBL" id="GAD79864.1"/>
    </source>
</evidence>
<evidence type="ECO:0000256" key="1">
    <source>
        <dbReference type="SAM" id="MobiDB-lite"/>
    </source>
</evidence>
<dbReference type="PANTHER" id="PTHR38037">
    <property type="entry name" value="ZN_PROTEASE DOMAIN-CONTAINING PROTEIN"/>
    <property type="match status" value="1"/>
</dbReference>
<feature type="region of interest" description="Disordered" evidence="1">
    <location>
        <begin position="21"/>
        <end position="76"/>
    </location>
</feature>
<evidence type="ECO:0000259" key="3">
    <source>
        <dbReference type="Pfam" id="PF05618"/>
    </source>
</evidence>
<accession>U3CF51</accession>
<feature type="signal peptide" evidence="2">
    <location>
        <begin position="1"/>
        <end position="23"/>
    </location>
</feature>
<dbReference type="Proteomes" id="UP000016562">
    <property type="component" value="Unassembled WGS sequence"/>
</dbReference>
<dbReference type="PANTHER" id="PTHR38037:SF2">
    <property type="entry name" value="ATP-DEPENDENT ZINC PROTEASE DOMAIN-CONTAINING PROTEIN-RELATED"/>
    <property type="match status" value="1"/>
</dbReference>
<proteinExistence type="predicted"/>
<dbReference type="RefSeq" id="WP_021713572.1">
    <property type="nucleotide sequence ID" value="NZ_BATM01000020.1"/>
</dbReference>
<dbReference type="InterPro" id="IPR008503">
    <property type="entry name" value="Asp_endopeptidase"/>
</dbReference>
<evidence type="ECO:0000256" key="2">
    <source>
        <dbReference type="SAM" id="SignalP"/>
    </source>
</evidence>
<keyword evidence="5" id="KW-1185">Reference proteome</keyword>